<sequence length="84" mass="9301">LAVLEQLEEAFAKHSNGKAFFAGDFIGYLDFAVGCHLLWLKAQCKMFGVVFLNAGKTPLLAAWTKRFAETDATKEVVPDTYVVM</sequence>
<evidence type="ECO:0000259" key="1">
    <source>
        <dbReference type="PROSITE" id="PS50405"/>
    </source>
</evidence>
<reference evidence="2" key="2">
    <citation type="submission" date="2020-03" db="EMBL/GenBank/DDBJ databases">
        <title>The second near-complete assembly of the hexaploid bread wheat (Triticum aestivum) genome.</title>
        <authorList>
            <person name="Zimin A.V."/>
            <person name="Puiu D."/>
            <person name="Shumante A."/>
            <person name="Alonge M."/>
            <person name="Salzberg S.L."/>
        </authorList>
    </citation>
    <scope>NUCLEOTIDE SEQUENCE</scope>
    <source>
        <tissue evidence="2">Leaf</tissue>
    </source>
</reference>
<dbReference type="SUPFAM" id="SSF47616">
    <property type="entry name" value="GST C-terminal domain-like"/>
    <property type="match status" value="1"/>
</dbReference>
<dbReference type="Proteomes" id="UP000815260">
    <property type="component" value="Chromosome 1D"/>
</dbReference>
<reference evidence="2" key="1">
    <citation type="journal article" date="2017" name="Gigascience">
        <title>The first near-complete assembly of the hexaploid bread wheat genome, Triticum aestivum.</title>
        <authorList>
            <person name="Zimin A.V."/>
            <person name="Puiu D."/>
            <person name="Hall R."/>
            <person name="Kingan S."/>
            <person name="Clavijo B.J."/>
            <person name="Salzberg S.L."/>
        </authorList>
    </citation>
    <scope>NUCLEOTIDE SEQUENCE</scope>
    <source>
        <tissue evidence="2">Leaf</tissue>
    </source>
</reference>
<dbReference type="InterPro" id="IPR004046">
    <property type="entry name" value="GST_C"/>
</dbReference>
<dbReference type="GO" id="GO:0006749">
    <property type="term" value="P:glutathione metabolic process"/>
    <property type="evidence" value="ECO:0007669"/>
    <property type="project" value="InterPro"/>
</dbReference>
<dbReference type="AlphaFoldDB" id="A0A9R1IW55"/>
<organism evidence="2">
    <name type="scientific">Triticum aestivum</name>
    <name type="common">Wheat</name>
    <dbReference type="NCBI Taxonomy" id="4565"/>
    <lineage>
        <taxon>Eukaryota</taxon>
        <taxon>Viridiplantae</taxon>
        <taxon>Streptophyta</taxon>
        <taxon>Embryophyta</taxon>
        <taxon>Tracheophyta</taxon>
        <taxon>Spermatophyta</taxon>
        <taxon>Magnoliopsida</taxon>
        <taxon>Liliopsida</taxon>
        <taxon>Poales</taxon>
        <taxon>Poaceae</taxon>
        <taxon>BOP clade</taxon>
        <taxon>Pooideae</taxon>
        <taxon>Triticodae</taxon>
        <taxon>Triticeae</taxon>
        <taxon>Triticinae</taxon>
        <taxon>Triticum</taxon>
    </lineage>
</organism>
<dbReference type="InterPro" id="IPR010987">
    <property type="entry name" value="Glutathione-S-Trfase_C-like"/>
</dbReference>
<evidence type="ECO:0000313" key="2">
    <source>
        <dbReference type="EMBL" id="KAF6995046.1"/>
    </source>
</evidence>
<dbReference type="EMBL" id="CM022213">
    <property type="protein sequence ID" value="KAF6995046.1"/>
    <property type="molecule type" value="Genomic_DNA"/>
</dbReference>
<dbReference type="InterPro" id="IPR045074">
    <property type="entry name" value="GST_C_Tau"/>
</dbReference>
<dbReference type="GO" id="GO:0004364">
    <property type="term" value="F:glutathione transferase activity"/>
    <property type="evidence" value="ECO:0007669"/>
    <property type="project" value="InterPro"/>
</dbReference>
<dbReference type="InterPro" id="IPR036282">
    <property type="entry name" value="Glutathione-S-Trfase_C_sf"/>
</dbReference>
<gene>
    <name evidence="2" type="ORF">CFC21_011621</name>
</gene>
<dbReference type="Pfam" id="PF00043">
    <property type="entry name" value="GST_C"/>
    <property type="match status" value="1"/>
</dbReference>
<proteinExistence type="predicted"/>
<dbReference type="PROSITE" id="PS50405">
    <property type="entry name" value="GST_CTER"/>
    <property type="match status" value="1"/>
</dbReference>
<dbReference type="Gene3D" id="1.20.1050.10">
    <property type="match status" value="1"/>
</dbReference>
<dbReference type="OrthoDB" id="4951845at2759"/>
<comment type="caution">
    <text evidence="2">The sequence shown here is derived from an EMBL/GenBank/DDBJ whole genome shotgun (WGS) entry which is preliminary data.</text>
</comment>
<feature type="non-terminal residue" evidence="2">
    <location>
        <position position="84"/>
    </location>
</feature>
<accession>A0A9R1IW55</accession>
<name>A0A9R1IW55_WHEAT</name>
<protein>
    <recommendedName>
        <fullName evidence="1">GST C-terminal domain-containing protein</fullName>
    </recommendedName>
</protein>
<feature type="domain" description="GST C-terminal" evidence="1">
    <location>
        <begin position="1"/>
        <end position="84"/>
    </location>
</feature>
<dbReference type="CDD" id="cd03185">
    <property type="entry name" value="GST_C_Tau"/>
    <property type="match status" value="1"/>
</dbReference>
<feature type="non-terminal residue" evidence="2">
    <location>
        <position position="1"/>
    </location>
</feature>